<dbReference type="OrthoDB" id="46579at2759"/>
<sequence>MPRLSQFLVAISVSVLACLSESFAPTHRYPVSFPTQSTARRLQILSMAGDGTPEGEPENKKAEPTSGTYYDDEVEPAPKVGISNSMKERLMREASSGLDSEKKQTNVLLYVILGVAVLVFLGGQGILF</sequence>
<reference evidence="5" key="2">
    <citation type="submission" date="2008-08" db="EMBL/GenBank/DDBJ databases">
        <authorList>
            <consortium name="Diatom Consortium"/>
            <person name="Grigoriev I."/>
            <person name="Grimwood J."/>
            <person name="Kuo A."/>
            <person name="Otillar R.P."/>
            <person name="Salamov A."/>
            <person name="Detter J.C."/>
            <person name="Lindquist E."/>
            <person name="Shapiro H."/>
            <person name="Lucas S."/>
            <person name="Glavina del Rio T."/>
            <person name="Pitluck S."/>
            <person name="Rokhsar D."/>
            <person name="Bowler C."/>
        </authorList>
    </citation>
    <scope>GENOME REANNOTATION</scope>
    <source>
        <strain evidence="5">CCAP 1055/1</strain>
    </source>
</reference>
<keyword evidence="5" id="KW-1185">Reference proteome</keyword>
<keyword evidence="2" id="KW-1133">Transmembrane helix</keyword>
<dbReference type="PROSITE" id="PS51257">
    <property type="entry name" value="PROKAR_LIPOPROTEIN"/>
    <property type="match status" value="1"/>
</dbReference>
<reference evidence="4 5" key="1">
    <citation type="journal article" date="2008" name="Nature">
        <title>The Phaeodactylum genome reveals the evolutionary history of diatom genomes.</title>
        <authorList>
            <person name="Bowler C."/>
            <person name="Allen A.E."/>
            <person name="Badger J.H."/>
            <person name="Grimwood J."/>
            <person name="Jabbari K."/>
            <person name="Kuo A."/>
            <person name="Maheswari U."/>
            <person name="Martens C."/>
            <person name="Maumus F."/>
            <person name="Otillar R.P."/>
            <person name="Rayko E."/>
            <person name="Salamov A."/>
            <person name="Vandepoele K."/>
            <person name="Beszteri B."/>
            <person name="Gruber A."/>
            <person name="Heijde M."/>
            <person name="Katinka M."/>
            <person name="Mock T."/>
            <person name="Valentin K."/>
            <person name="Verret F."/>
            <person name="Berges J.A."/>
            <person name="Brownlee C."/>
            <person name="Cadoret J.P."/>
            <person name="Chiovitti A."/>
            <person name="Choi C.J."/>
            <person name="Coesel S."/>
            <person name="De Martino A."/>
            <person name="Detter J.C."/>
            <person name="Durkin C."/>
            <person name="Falciatore A."/>
            <person name="Fournet J."/>
            <person name="Haruta M."/>
            <person name="Huysman M.J."/>
            <person name="Jenkins B.D."/>
            <person name="Jiroutova K."/>
            <person name="Jorgensen R.E."/>
            <person name="Joubert Y."/>
            <person name="Kaplan A."/>
            <person name="Kroger N."/>
            <person name="Kroth P.G."/>
            <person name="La Roche J."/>
            <person name="Lindquist E."/>
            <person name="Lommer M."/>
            <person name="Martin-Jezequel V."/>
            <person name="Lopez P.J."/>
            <person name="Lucas S."/>
            <person name="Mangogna M."/>
            <person name="McGinnis K."/>
            <person name="Medlin L.K."/>
            <person name="Montsant A."/>
            <person name="Oudot-Le Secq M.P."/>
            <person name="Napoli C."/>
            <person name="Obornik M."/>
            <person name="Parker M.S."/>
            <person name="Petit J.L."/>
            <person name="Porcel B.M."/>
            <person name="Poulsen N."/>
            <person name="Robison M."/>
            <person name="Rychlewski L."/>
            <person name="Rynearson T.A."/>
            <person name="Schmutz J."/>
            <person name="Shapiro H."/>
            <person name="Siaut M."/>
            <person name="Stanley M."/>
            <person name="Sussman M.R."/>
            <person name="Taylor A.R."/>
            <person name="Vardi A."/>
            <person name="von Dassow P."/>
            <person name="Vyverman W."/>
            <person name="Willis A."/>
            <person name="Wyrwicz L.S."/>
            <person name="Rokhsar D.S."/>
            <person name="Weissenbach J."/>
            <person name="Armbrust E.V."/>
            <person name="Green B.R."/>
            <person name="Van de Peer Y."/>
            <person name="Grigoriev I.V."/>
        </authorList>
    </citation>
    <scope>NUCLEOTIDE SEQUENCE [LARGE SCALE GENOMIC DNA]</scope>
    <source>
        <strain evidence="4 5">CCAP 1055/1</strain>
    </source>
</reference>
<feature type="signal peptide" evidence="3">
    <location>
        <begin position="1"/>
        <end position="20"/>
    </location>
</feature>
<feature type="region of interest" description="Disordered" evidence="1">
    <location>
        <begin position="46"/>
        <end position="74"/>
    </location>
</feature>
<organism evidence="4 5">
    <name type="scientific">Phaeodactylum tricornutum (strain CCAP 1055/1)</name>
    <dbReference type="NCBI Taxonomy" id="556484"/>
    <lineage>
        <taxon>Eukaryota</taxon>
        <taxon>Sar</taxon>
        <taxon>Stramenopiles</taxon>
        <taxon>Ochrophyta</taxon>
        <taxon>Bacillariophyta</taxon>
        <taxon>Bacillariophyceae</taxon>
        <taxon>Bacillariophycidae</taxon>
        <taxon>Naviculales</taxon>
        <taxon>Phaeodactylaceae</taxon>
        <taxon>Phaeodactylum</taxon>
    </lineage>
</organism>
<gene>
    <name evidence="4" type="ORF">PHATRDRAFT_32316</name>
</gene>
<dbReference type="HOGENOM" id="CLU_1963852_0_0_1"/>
<accession>B7FQU1</accession>
<dbReference type="Proteomes" id="UP000000759">
    <property type="component" value="Chromosome 1"/>
</dbReference>
<evidence type="ECO:0000256" key="3">
    <source>
        <dbReference type="SAM" id="SignalP"/>
    </source>
</evidence>
<protein>
    <submittedName>
        <fullName evidence="4">Uncharacterized protein</fullName>
    </submittedName>
</protein>
<name>B7FQU1_PHATC</name>
<dbReference type="EMBL" id="CM000605">
    <property type="protein sequence ID" value="EEC51391.1"/>
    <property type="molecule type" value="Genomic_DNA"/>
</dbReference>
<dbReference type="PaxDb" id="2850-Phatr32316"/>
<dbReference type="GeneID" id="7196759"/>
<keyword evidence="2" id="KW-0812">Transmembrane</keyword>
<evidence type="ECO:0000313" key="4">
    <source>
        <dbReference type="EMBL" id="EEC51391.1"/>
    </source>
</evidence>
<evidence type="ECO:0000313" key="5">
    <source>
        <dbReference type="Proteomes" id="UP000000759"/>
    </source>
</evidence>
<keyword evidence="2" id="KW-0472">Membrane</keyword>
<dbReference type="eggNOG" id="ENOG502T009">
    <property type="taxonomic scope" value="Eukaryota"/>
</dbReference>
<dbReference type="InParanoid" id="B7FQU1"/>
<feature type="chain" id="PRO_5002852566" evidence="3">
    <location>
        <begin position="21"/>
        <end position="128"/>
    </location>
</feature>
<feature type="transmembrane region" description="Helical" evidence="2">
    <location>
        <begin position="107"/>
        <end position="127"/>
    </location>
</feature>
<dbReference type="RefSeq" id="XP_002176928.1">
    <property type="nucleotide sequence ID" value="XM_002176892.1"/>
</dbReference>
<dbReference type="AlphaFoldDB" id="B7FQU1"/>
<evidence type="ECO:0000256" key="2">
    <source>
        <dbReference type="SAM" id="Phobius"/>
    </source>
</evidence>
<keyword evidence="3" id="KW-0732">Signal</keyword>
<proteinExistence type="predicted"/>
<dbReference type="KEGG" id="pti:PHATRDRAFT_32316"/>
<evidence type="ECO:0000256" key="1">
    <source>
        <dbReference type="SAM" id="MobiDB-lite"/>
    </source>
</evidence>